<feature type="non-terminal residue" evidence="1">
    <location>
        <position position="214"/>
    </location>
</feature>
<dbReference type="EMBL" id="UOGL01000564">
    <property type="protein sequence ID" value="VAX41572.1"/>
    <property type="molecule type" value="Genomic_DNA"/>
</dbReference>
<accession>A0A3B1DLH4</accession>
<proteinExistence type="predicted"/>
<protein>
    <submittedName>
        <fullName evidence="1">Uncharacterized protein</fullName>
    </submittedName>
</protein>
<reference evidence="1" key="1">
    <citation type="submission" date="2018-06" db="EMBL/GenBank/DDBJ databases">
        <authorList>
            <person name="Zhirakovskaya E."/>
        </authorList>
    </citation>
    <scope>NUCLEOTIDE SEQUENCE</scope>
</reference>
<organism evidence="1">
    <name type="scientific">hydrothermal vent metagenome</name>
    <dbReference type="NCBI Taxonomy" id="652676"/>
    <lineage>
        <taxon>unclassified sequences</taxon>
        <taxon>metagenomes</taxon>
        <taxon>ecological metagenomes</taxon>
    </lineage>
</organism>
<gene>
    <name evidence="1" type="ORF">MNBD_PLANCTO02-2260</name>
</gene>
<name>A0A3B1DLH4_9ZZZZ</name>
<dbReference type="AlphaFoldDB" id="A0A3B1DLH4"/>
<evidence type="ECO:0000313" key="1">
    <source>
        <dbReference type="EMBL" id="VAX41572.1"/>
    </source>
</evidence>
<sequence>MEPHHRAELWVNSGTLIIAECLSINVVDSTTAGIAQSAVSTVTVGTVDFREVRKALYGDAVEKNNNSFLFGVGQSAFSAALVFAGGSGAAKLLNPATLKKLGLTLLAGGTALAVYGRSQDPNTNGAGQVITGAFYDLTGVTGIYKGITKIDPVTGVEYEMTDAERGRSTTNGVFQFAMILFGLSKSVKVQTKTLTEVPNPFTPEIATSAGNFRP</sequence>